<keyword evidence="6" id="KW-0408">Iron</keyword>
<dbReference type="PANTHER" id="PTHR10978">
    <property type="entry name" value="SUCCINATE DEHYDROGENASE CYTOCHROME B560 SUBUNIT"/>
    <property type="match status" value="1"/>
</dbReference>
<reference evidence="9 10" key="1">
    <citation type="journal article" date="2024" name="bioRxiv">
        <title>A reference genome for Trichogramma kaykai: A tiny desert-dwelling parasitoid wasp with competing sex-ratio distorters.</title>
        <authorList>
            <person name="Culotta J."/>
            <person name="Lindsey A.R."/>
        </authorList>
    </citation>
    <scope>NUCLEOTIDE SEQUENCE [LARGE SCALE GENOMIC DNA]</scope>
    <source>
        <strain evidence="9 10">KSX58</strain>
    </source>
</reference>
<dbReference type="GO" id="GO:0046872">
    <property type="term" value="F:metal ion binding"/>
    <property type="evidence" value="ECO:0007669"/>
    <property type="project" value="UniProtKB-KW"/>
</dbReference>
<dbReference type="Pfam" id="PF01127">
    <property type="entry name" value="Sdh_cyt"/>
    <property type="match status" value="1"/>
</dbReference>
<dbReference type="CDD" id="cd03499">
    <property type="entry name" value="SQR_TypeC_SdhC"/>
    <property type="match status" value="1"/>
</dbReference>
<proteinExistence type="predicted"/>
<evidence type="ECO:0000313" key="10">
    <source>
        <dbReference type="Proteomes" id="UP001627154"/>
    </source>
</evidence>
<dbReference type="Proteomes" id="UP001627154">
    <property type="component" value="Unassembled WGS sequence"/>
</dbReference>
<accession>A0ABD2XDS5</accession>
<dbReference type="NCBIfam" id="TIGR02970">
    <property type="entry name" value="succ_dehyd_cytB"/>
    <property type="match status" value="1"/>
</dbReference>
<evidence type="ECO:0000313" key="9">
    <source>
        <dbReference type="EMBL" id="KAL3403382.1"/>
    </source>
</evidence>
<dbReference type="GO" id="GO:0016020">
    <property type="term" value="C:membrane"/>
    <property type="evidence" value="ECO:0007669"/>
    <property type="project" value="UniProtKB-SubCell"/>
</dbReference>
<feature type="transmembrane region" description="Helical" evidence="8">
    <location>
        <begin position="108"/>
        <end position="131"/>
    </location>
</feature>
<keyword evidence="7 8" id="KW-0472">Membrane</keyword>
<evidence type="ECO:0000256" key="5">
    <source>
        <dbReference type="ARBA" id="ARBA00022989"/>
    </source>
</evidence>
<dbReference type="InterPro" id="IPR034804">
    <property type="entry name" value="SQR/QFR_C/D"/>
</dbReference>
<dbReference type="InterPro" id="IPR000701">
    <property type="entry name" value="SuccDH_FuR_B_TM-su"/>
</dbReference>
<keyword evidence="2" id="KW-0349">Heme</keyword>
<dbReference type="Gene3D" id="1.20.1300.10">
    <property type="entry name" value="Fumarate reductase/succinate dehydrogenase, transmembrane subunit"/>
    <property type="match status" value="1"/>
</dbReference>
<evidence type="ECO:0000256" key="2">
    <source>
        <dbReference type="ARBA" id="ARBA00022617"/>
    </source>
</evidence>
<sequence length="206" mass="23438">MSLCYTRLFFRRSISLQNYRFVYSSTPLTWGATSPVFSRSKDSDCCENYDEKNCCETYEENECCESQEEKNCYESYDEKNMKLCRPMSPHLTIYKPQMTSVMSIATRATGIILASYTWILGIGTLFIPGGIPCLIHTICCWDLAPAVLVGSKALFCYPLTYHYFNGIRILIWNFFGGKTLELKDVYTTGWIVLALSITSALILAAM</sequence>
<name>A0ABD2XDS5_9HYME</name>
<keyword evidence="10" id="KW-1185">Reference proteome</keyword>
<evidence type="ECO:0000256" key="4">
    <source>
        <dbReference type="ARBA" id="ARBA00022723"/>
    </source>
</evidence>
<evidence type="ECO:0000256" key="3">
    <source>
        <dbReference type="ARBA" id="ARBA00022692"/>
    </source>
</evidence>
<feature type="transmembrane region" description="Helical" evidence="8">
    <location>
        <begin position="143"/>
        <end position="164"/>
    </location>
</feature>
<feature type="transmembrane region" description="Helical" evidence="8">
    <location>
        <begin position="185"/>
        <end position="205"/>
    </location>
</feature>
<evidence type="ECO:0000256" key="1">
    <source>
        <dbReference type="ARBA" id="ARBA00004370"/>
    </source>
</evidence>
<evidence type="ECO:0000256" key="6">
    <source>
        <dbReference type="ARBA" id="ARBA00023004"/>
    </source>
</evidence>
<protein>
    <recommendedName>
        <fullName evidence="11">Succinate dehydrogenase cytochrome b560 subunit, mitochondrial</fullName>
    </recommendedName>
</protein>
<comment type="subcellular location">
    <subcellularLocation>
        <location evidence="1">Membrane</location>
    </subcellularLocation>
</comment>
<organism evidence="9 10">
    <name type="scientific">Trichogramma kaykai</name>
    <dbReference type="NCBI Taxonomy" id="54128"/>
    <lineage>
        <taxon>Eukaryota</taxon>
        <taxon>Metazoa</taxon>
        <taxon>Ecdysozoa</taxon>
        <taxon>Arthropoda</taxon>
        <taxon>Hexapoda</taxon>
        <taxon>Insecta</taxon>
        <taxon>Pterygota</taxon>
        <taxon>Neoptera</taxon>
        <taxon>Endopterygota</taxon>
        <taxon>Hymenoptera</taxon>
        <taxon>Apocrita</taxon>
        <taxon>Proctotrupomorpha</taxon>
        <taxon>Chalcidoidea</taxon>
        <taxon>Trichogrammatidae</taxon>
        <taxon>Trichogramma</taxon>
    </lineage>
</organism>
<dbReference type="EMBL" id="JBJJXI010000030">
    <property type="protein sequence ID" value="KAL3403382.1"/>
    <property type="molecule type" value="Genomic_DNA"/>
</dbReference>
<keyword evidence="4" id="KW-0479">Metal-binding</keyword>
<dbReference type="SUPFAM" id="SSF81343">
    <property type="entry name" value="Fumarate reductase respiratory complex transmembrane subunits"/>
    <property type="match status" value="1"/>
</dbReference>
<keyword evidence="3 8" id="KW-0812">Transmembrane</keyword>
<dbReference type="PANTHER" id="PTHR10978:SF5">
    <property type="entry name" value="SUCCINATE DEHYDROGENASE CYTOCHROME B560 SUBUNIT, MITOCHONDRIAL"/>
    <property type="match status" value="1"/>
</dbReference>
<evidence type="ECO:0008006" key="11">
    <source>
        <dbReference type="Google" id="ProtNLM"/>
    </source>
</evidence>
<evidence type="ECO:0000256" key="7">
    <source>
        <dbReference type="ARBA" id="ARBA00023136"/>
    </source>
</evidence>
<dbReference type="InterPro" id="IPR014314">
    <property type="entry name" value="Succ_DH_cytb556"/>
</dbReference>
<evidence type="ECO:0000256" key="8">
    <source>
        <dbReference type="SAM" id="Phobius"/>
    </source>
</evidence>
<comment type="caution">
    <text evidence="9">The sequence shown here is derived from an EMBL/GenBank/DDBJ whole genome shotgun (WGS) entry which is preliminary data.</text>
</comment>
<keyword evidence="5 8" id="KW-1133">Transmembrane helix</keyword>
<dbReference type="AlphaFoldDB" id="A0ABD2XDS5"/>
<gene>
    <name evidence="9" type="ORF">TKK_003674</name>
</gene>